<dbReference type="InterPro" id="IPR000223">
    <property type="entry name" value="Pept_S26A_signal_pept_1"/>
</dbReference>
<dbReference type="OrthoDB" id="9815782at2"/>
<dbReference type="InterPro" id="IPR019533">
    <property type="entry name" value="Peptidase_S26"/>
</dbReference>
<accession>A0A662ZGG1</accession>
<dbReference type="EMBL" id="FOXF01000005">
    <property type="protein sequence ID" value="SFP10070.1"/>
    <property type="molecule type" value="Genomic_DNA"/>
</dbReference>
<comment type="subcellular location">
    <subcellularLocation>
        <location evidence="9">Membrane</location>
        <topology evidence="9">Multi-pass membrane protein</topology>
    </subcellularLocation>
</comment>
<dbReference type="PROSITE" id="PS00760">
    <property type="entry name" value="SPASE_I_2"/>
    <property type="match status" value="1"/>
</dbReference>
<dbReference type="GO" id="GO:0016020">
    <property type="term" value="C:membrane"/>
    <property type="evidence" value="ECO:0007669"/>
    <property type="project" value="UniProtKB-SubCell"/>
</dbReference>
<evidence type="ECO:0000259" key="10">
    <source>
        <dbReference type="Pfam" id="PF10502"/>
    </source>
</evidence>
<reference evidence="11 12" key="1">
    <citation type="submission" date="2016-10" db="EMBL/GenBank/DDBJ databases">
        <authorList>
            <person name="Varghese N."/>
            <person name="Submissions S."/>
        </authorList>
    </citation>
    <scope>NUCLEOTIDE SEQUENCE [LARGE SCALE GENOMIC DNA]</scope>
    <source>
        <strain evidence="11 12">DSM 1361</strain>
    </source>
</reference>
<organism evidence="11 12">
    <name type="scientific">Ruminobacter amylophilus</name>
    <dbReference type="NCBI Taxonomy" id="867"/>
    <lineage>
        <taxon>Bacteria</taxon>
        <taxon>Pseudomonadati</taxon>
        <taxon>Pseudomonadota</taxon>
        <taxon>Gammaproteobacteria</taxon>
        <taxon>Aeromonadales</taxon>
        <taxon>Succinivibrionaceae</taxon>
        <taxon>Ruminobacter</taxon>
    </lineage>
</organism>
<keyword evidence="12" id="KW-1185">Reference proteome</keyword>
<dbReference type="GO" id="GO:0004252">
    <property type="term" value="F:serine-type endopeptidase activity"/>
    <property type="evidence" value="ECO:0007669"/>
    <property type="project" value="InterPro"/>
</dbReference>
<gene>
    <name evidence="11" type="ORF">SAMN02910344_00426</name>
</gene>
<feature type="domain" description="Peptidase S26" evidence="10">
    <location>
        <begin position="62"/>
        <end position="275"/>
    </location>
</feature>
<evidence type="ECO:0000313" key="12">
    <source>
        <dbReference type="Proteomes" id="UP000243745"/>
    </source>
</evidence>
<dbReference type="InterPro" id="IPR019757">
    <property type="entry name" value="Pept_S26A_signal_pept_1_Lys-AS"/>
</dbReference>
<dbReference type="InterPro" id="IPR019756">
    <property type="entry name" value="Pept_S26A_signal_pept_1_Ser-AS"/>
</dbReference>
<dbReference type="Gene3D" id="2.10.109.10">
    <property type="entry name" value="Umud Fragment, subunit A"/>
    <property type="match status" value="1"/>
</dbReference>
<comment type="similarity">
    <text evidence="2 9">Belongs to the peptidase S26 family.</text>
</comment>
<dbReference type="GO" id="GO:0006465">
    <property type="term" value="P:signal peptide processing"/>
    <property type="evidence" value="ECO:0007669"/>
    <property type="project" value="InterPro"/>
</dbReference>
<name>A0A662ZGG1_9GAMM</name>
<dbReference type="PANTHER" id="PTHR43390:SF1">
    <property type="entry name" value="CHLOROPLAST PROCESSING PEPTIDASE"/>
    <property type="match status" value="1"/>
</dbReference>
<feature type="transmembrane region" description="Helical" evidence="8">
    <location>
        <begin position="6"/>
        <end position="26"/>
    </location>
</feature>
<feature type="active site" evidence="7">
    <location>
        <position position="90"/>
    </location>
</feature>
<keyword evidence="8" id="KW-0472">Membrane</keyword>
<evidence type="ECO:0000256" key="9">
    <source>
        <dbReference type="RuleBase" id="RU362042"/>
    </source>
</evidence>
<dbReference type="Proteomes" id="UP000243745">
    <property type="component" value="Unassembled WGS sequence"/>
</dbReference>
<dbReference type="GO" id="GO:0009003">
    <property type="term" value="F:signal peptidase activity"/>
    <property type="evidence" value="ECO:0007669"/>
    <property type="project" value="UniProtKB-EC"/>
</dbReference>
<evidence type="ECO:0000256" key="1">
    <source>
        <dbReference type="ARBA" id="ARBA00000677"/>
    </source>
</evidence>
<evidence type="ECO:0000256" key="7">
    <source>
        <dbReference type="PIRSR" id="PIRSR600223-1"/>
    </source>
</evidence>
<keyword evidence="8" id="KW-0812">Transmembrane</keyword>
<evidence type="ECO:0000313" key="11">
    <source>
        <dbReference type="EMBL" id="SFP10070.1"/>
    </source>
</evidence>
<feature type="active site" evidence="7">
    <location>
        <position position="145"/>
    </location>
</feature>
<dbReference type="Pfam" id="PF10502">
    <property type="entry name" value="Peptidase_S26"/>
    <property type="match status" value="1"/>
</dbReference>
<dbReference type="InterPro" id="IPR036286">
    <property type="entry name" value="LexA/Signal_pep-like_sf"/>
</dbReference>
<evidence type="ECO:0000256" key="8">
    <source>
        <dbReference type="RuleBase" id="RU003993"/>
    </source>
</evidence>
<dbReference type="NCBIfam" id="TIGR02227">
    <property type="entry name" value="sigpep_I_bact"/>
    <property type="match status" value="1"/>
</dbReference>
<dbReference type="RefSeq" id="WP_093140558.1">
    <property type="nucleotide sequence ID" value="NZ_FOXF01000005.1"/>
</dbReference>
<sequence length="293" mass="33460">MNTITLILYVATGLTAVFWFLDLLIFKPKRKVALKQAEISHSIPLTRKEKEAIMNSDGLLSSIASCFPVLFVVLVVRSFAYEPFRIPSASMMPTLLRGDFVIVEKFRYGLRNPITNNVWINTSSPKRGDIVVFKYPEKPEIDYIKRIIGLPGDAIMFKGGELFIKPNGESEYKHITYVQDPDSLQVWNKRNPEHLSEYGMTGTENLLGYEHKIMHDKTSRPPEMFFVQGNRPYGEWVVPEGHYFAMGDNRENSRDSRFWGFVPDKNLVGRAVGIWFSGTMDAGIRIDRLGGLE</sequence>
<protein>
    <recommendedName>
        <fullName evidence="4 8">Signal peptidase I</fullName>
        <ecNumber evidence="3 8">3.4.21.89</ecNumber>
    </recommendedName>
</protein>
<feature type="transmembrane region" description="Helical" evidence="8">
    <location>
        <begin position="58"/>
        <end position="80"/>
    </location>
</feature>
<dbReference type="PANTHER" id="PTHR43390">
    <property type="entry name" value="SIGNAL PEPTIDASE I"/>
    <property type="match status" value="1"/>
</dbReference>
<evidence type="ECO:0000256" key="2">
    <source>
        <dbReference type="ARBA" id="ARBA00009370"/>
    </source>
</evidence>
<comment type="catalytic activity">
    <reaction evidence="1 8">
        <text>Cleavage of hydrophobic, N-terminal signal or leader sequences from secreted and periplasmic proteins.</text>
        <dbReference type="EC" id="3.4.21.89"/>
    </reaction>
</comment>
<dbReference type="CDD" id="cd06530">
    <property type="entry name" value="S26_SPase_I"/>
    <property type="match status" value="1"/>
</dbReference>
<evidence type="ECO:0000256" key="3">
    <source>
        <dbReference type="ARBA" id="ARBA00013208"/>
    </source>
</evidence>
<dbReference type="PROSITE" id="PS00501">
    <property type="entry name" value="SPASE_I_1"/>
    <property type="match status" value="1"/>
</dbReference>
<dbReference type="PRINTS" id="PR00727">
    <property type="entry name" value="LEADERPTASE"/>
</dbReference>
<dbReference type="SUPFAM" id="SSF51306">
    <property type="entry name" value="LexA/Signal peptidase"/>
    <property type="match status" value="1"/>
</dbReference>
<evidence type="ECO:0000256" key="6">
    <source>
        <dbReference type="ARBA" id="ARBA00022801"/>
    </source>
</evidence>
<keyword evidence="8" id="KW-1133">Transmembrane helix</keyword>
<evidence type="ECO:0000256" key="5">
    <source>
        <dbReference type="ARBA" id="ARBA00022670"/>
    </source>
</evidence>
<dbReference type="AlphaFoldDB" id="A0A662ZGG1"/>
<dbReference type="EC" id="3.4.21.89" evidence="3 8"/>
<keyword evidence="5 8" id="KW-0645">Protease</keyword>
<proteinExistence type="inferred from homology"/>
<keyword evidence="6 8" id="KW-0378">Hydrolase</keyword>
<evidence type="ECO:0000256" key="4">
    <source>
        <dbReference type="ARBA" id="ARBA00019232"/>
    </source>
</evidence>